<keyword evidence="2" id="KW-1185">Reference proteome</keyword>
<organism evidence="1 2">
    <name type="scientific">Geodia barretti</name>
    <name type="common">Barrett's horny sponge</name>
    <dbReference type="NCBI Taxonomy" id="519541"/>
    <lineage>
        <taxon>Eukaryota</taxon>
        <taxon>Metazoa</taxon>
        <taxon>Porifera</taxon>
        <taxon>Demospongiae</taxon>
        <taxon>Heteroscleromorpha</taxon>
        <taxon>Tetractinellida</taxon>
        <taxon>Astrophorina</taxon>
        <taxon>Geodiidae</taxon>
        <taxon>Geodia</taxon>
    </lineage>
</organism>
<dbReference type="EMBL" id="CASHTH010002276">
    <property type="protein sequence ID" value="CAI8027367.1"/>
    <property type="molecule type" value="Genomic_DNA"/>
</dbReference>
<accession>A0AA35SDY1</accession>
<dbReference type="AlphaFoldDB" id="A0AA35SDY1"/>
<gene>
    <name evidence="1" type="ORF">GBAR_LOCUS15662</name>
</gene>
<proteinExistence type="predicted"/>
<evidence type="ECO:0000313" key="1">
    <source>
        <dbReference type="EMBL" id="CAI8027367.1"/>
    </source>
</evidence>
<protein>
    <submittedName>
        <fullName evidence="1">Uncharacterized protein</fullName>
    </submittedName>
</protein>
<dbReference type="Proteomes" id="UP001174909">
    <property type="component" value="Unassembled WGS sequence"/>
</dbReference>
<evidence type="ECO:0000313" key="2">
    <source>
        <dbReference type="Proteomes" id="UP001174909"/>
    </source>
</evidence>
<sequence length="153" mass="18552">MLTTTRLPRFLELAHQRGILILSYYPIIYTKPLKPLHPEWLMQFLDNGRPEIENLGWFCFNSPYRDWLPEYLLEWLDNLDIDGFYFDDTNYGSHEERPFSPSCCCEYCEKLFRKETGLEIPRKVDFDSLDFRHFVNWRYEKMKDFYAPSLPAD</sequence>
<dbReference type="SUPFAM" id="SSF51445">
    <property type="entry name" value="(Trans)glycosidases"/>
    <property type="match status" value="1"/>
</dbReference>
<dbReference type="Gene3D" id="3.20.20.80">
    <property type="entry name" value="Glycosidases"/>
    <property type="match status" value="1"/>
</dbReference>
<comment type="caution">
    <text evidence="1">The sequence shown here is derived from an EMBL/GenBank/DDBJ whole genome shotgun (WGS) entry which is preliminary data.</text>
</comment>
<name>A0AA35SDY1_GEOBA</name>
<reference evidence="1" key="1">
    <citation type="submission" date="2023-03" db="EMBL/GenBank/DDBJ databases">
        <authorList>
            <person name="Steffen K."/>
            <person name="Cardenas P."/>
        </authorList>
    </citation>
    <scope>NUCLEOTIDE SEQUENCE</scope>
</reference>
<dbReference type="InterPro" id="IPR017853">
    <property type="entry name" value="GH"/>
</dbReference>